<feature type="repeat" description="TPR" evidence="3">
    <location>
        <begin position="292"/>
        <end position="325"/>
    </location>
</feature>
<evidence type="ECO:0000256" key="2">
    <source>
        <dbReference type="ARBA" id="ARBA00022803"/>
    </source>
</evidence>
<keyword evidence="1" id="KW-0677">Repeat</keyword>
<dbReference type="Pfam" id="PF13181">
    <property type="entry name" value="TPR_8"/>
    <property type="match status" value="2"/>
</dbReference>
<evidence type="ECO:0000256" key="4">
    <source>
        <dbReference type="SAM" id="MobiDB-lite"/>
    </source>
</evidence>
<dbReference type="InterPro" id="IPR019734">
    <property type="entry name" value="TPR_rpt"/>
</dbReference>
<dbReference type="PANTHER" id="PTHR45883">
    <property type="entry name" value="HSC70-INTERACTING PROTEIN"/>
    <property type="match status" value="1"/>
</dbReference>
<dbReference type="SUPFAM" id="SSF48452">
    <property type="entry name" value="TPR-like"/>
    <property type="match status" value="1"/>
</dbReference>
<dbReference type="PANTHER" id="PTHR45883:SF2">
    <property type="entry name" value="HSC70-INTERACTING PROTEIN"/>
    <property type="match status" value="1"/>
</dbReference>
<feature type="compositionally biased region" description="Basic and acidic residues" evidence="4">
    <location>
        <begin position="383"/>
        <end position="394"/>
    </location>
</feature>
<evidence type="ECO:0000313" key="5">
    <source>
        <dbReference type="EMBL" id="CAJ1372450.1"/>
    </source>
</evidence>
<dbReference type="InterPro" id="IPR011990">
    <property type="entry name" value="TPR-like_helical_dom_sf"/>
</dbReference>
<name>A0AA36MLF0_9DINO</name>
<protein>
    <submittedName>
        <fullName evidence="5">Uncharacterized protein</fullName>
    </submittedName>
</protein>
<feature type="repeat" description="TPR" evidence="3">
    <location>
        <begin position="90"/>
        <end position="123"/>
    </location>
</feature>
<keyword evidence="2 3" id="KW-0802">TPR repeat</keyword>
<dbReference type="Gene3D" id="1.25.40.10">
    <property type="entry name" value="Tetratricopeptide repeat domain"/>
    <property type="match status" value="2"/>
</dbReference>
<dbReference type="AlphaFoldDB" id="A0AA36MLF0"/>
<proteinExistence type="predicted"/>
<feature type="region of interest" description="Disordered" evidence="4">
    <location>
        <begin position="383"/>
        <end position="407"/>
    </location>
</feature>
<dbReference type="PROSITE" id="PS50005">
    <property type="entry name" value="TPR"/>
    <property type="match status" value="2"/>
</dbReference>
<gene>
    <name evidence="5" type="ORF">EVOR1521_LOCUS2531</name>
</gene>
<dbReference type="SMART" id="SM00028">
    <property type="entry name" value="TPR"/>
    <property type="match status" value="4"/>
</dbReference>
<reference evidence="5" key="1">
    <citation type="submission" date="2023-08" db="EMBL/GenBank/DDBJ databases">
        <authorList>
            <person name="Chen Y."/>
            <person name="Shah S."/>
            <person name="Dougan E. K."/>
            <person name="Thang M."/>
            <person name="Chan C."/>
        </authorList>
    </citation>
    <scope>NUCLEOTIDE SEQUENCE</scope>
</reference>
<evidence type="ECO:0000256" key="3">
    <source>
        <dbReference type="PROSITE-ProRule" id="PRU00339"/>
    </source>
</evidence>
<keyword evidence="6" id="KW-1185">Reference proteome</keyword>
<comment type="caution">
    <text evidence="5">The sequence shown here is derived from an EMBL/GenBank/DDBJ whole genome shotgun (WGS) entry which is preliminary data.</text>
</comment>
<organism evidence="5 6">
    <name type="scientific">Effrenium voratum</name>
    <dbReference type="NCBI Taxonomy" id="2562239"/>
    <lineage>
        <taxon>Eukaryota</taxon>
        <taxon>Sar</taxon>
        <taxon>Alveolata</taxon>
        <taxon>Dinophyceae</taxon>
        <taxon>Suessiales</taxon>
        <taxon>Symbiodiniaceae</taxon>
        <taxon>Effrenium</taxon>
    </lineage>
</organism>
<accession>A0AA36MLF0</accession>
<evidence type="ECO:0000256" key="1">
    <source>
        <dbReference type="ARBA" id="ARBA00022737"/>
    </source>
</evidence>
<sequence length="458" mass="49922">MDNFLPLAPEKATLTEDELQKQAALREAAAEAVEDNDWPRALEKYSAAIALGCPSALMYCRRAEALLRLQRPAAARHDCGAALAVAADCAKAYKIRARAHVQLGSLAEAKADFREALSLDFDEATEEAAKALDAQLATAQAVEEPPRQRWEIVGGLEKGLVVRVGQDLKSPEASSRLSTGAIVQELELVGERLRFRRVSGTGPEEGWISISLKDKVLACRISSSEPQDVEEEVEEEETFPEMAPEDVEELTEEQAERQAELKAESAELAEDQCFDQAAAKLTEAIAIGCASALMYGRRGELLLRLQRPKAALRDCSKALELNPDSGKAYKARGRANAKLKRWAAAHADFQEGLKIDYDEATYEESLNVASKMKEMAVVATARRVREESEKERKQARPGNGRLSTSHRSTPSAAFAAVSASEREVFAVFAASDVYLPPMLSSVRGPLPMAVVCCAAFLM</sequence>
<dbReference type="Proteomes" id="UP001178507">
    <property type="component" value="Unassembled WGS sequence"/>
</dbReference>
<evidence type="ECO:0000313" key="6">
    <source>
        <dbReference type="Proteomes" id="UP001178507"/>
    </source>
</evidence>
<dbReference type="GO" id="GO:0030544">
    <property type="term" value="F:Hsp70 protein binding"/>
    <property type="evidence" value="ECO:0007669"/>
    <property type="project" value="TreeGrafter"/>
</dbReference>
<dbReference type="EMBL" id="CAUJNA010000136">
    <property type="protein sequence ID" value="CAJ1372450.1"/>
    <property type="molecule type" value="Genomic_DNA"/>
</dbReference>